<dbReference type="PANTHER" id="PTHR38705">
    <property type="entry name" value="PROTEIN RDS1"/>
    <property type="match status" value="1"/>
</dbReference>
<keyword evidence="1" id="KW-0732">Signal</keyword>
<dbReference type="EMBL" id="KV407465">
    <property type="protein sequence ID" value="KZF19652.1"/>
    <property type="molecule type" value="Genomic_DNA"/>
</dbReference>
<evidence type="ECO:0000313" key="3">
    <source>
        <dbReference type="Proteomes" id="UP000076632"/>
    </source>
</evidence>
<dbReference type="AlphaFoldDB" id="A0A164ZX89"/>
<dbReference type="SUPFAM" id="SSF47240">
    <property type="entry name" value="Ferritin-like"/>
    <property type="match status" value="1"/>
</dbReference>
<dbReference type="InParanoid" id="A0A164ZX89"/>
<dbReference type="Proteomes" id="UP000076632">
    <property type="component" value="Unassembled WGS sequence"/>
</dbReference>
<protein>
    <submittedName>
        <fullName evidence="2">Uncharacterized protein</fullName>
    </submittedName>
</protein>
<dbReference type="OrthoDB" id="1001765at2759"/>
<dbReference type="GeneID" id="28900603"/>
<gene>
    <name evidence="2" type="ORF">L228DRAFT_270974</name>
</gene>
<accession>A0A164ZX89</accession>
<dbReference type="OMA" id="ACEYKFP"/>
<proteinExistence type="predicted"/>
<feature type="chain" id="PRO_5007855054" evidence="1">
    <location>
        <begin position="20"/>
        <end position="314"/>
    </location>
</feature>
<feature type="signal peptide" evidence="1">
    <location>
        <begin position="1"/>
        <end position="19"/>
    </location>
</feature>
<dbReference type="InterPro" id="IPR009078">
    <property type="entry name" value="Ferritin-like_SF"/>
</dbReference>
<dbReference type="STRING" id="1328760.A0A164ZX89"/>
<dbReference type="Pfam" id="PF13668">
    <property type="entry name" value="Ferritin_2"/>
    <property type="match status" value="1"/>
</dbReference>
<evidence type="ECO:0000313" key="2">
    <source>
        <dbReference type="EMBL" id="KZF19652.1"/>
    </source>
</evidence>
<sequence>MKLLSFLPLAIGVLPLVASVPLTKRALSASDQSVLELALYLEHLEHAMYSSGFQNFTEQQYESAGFPPGFRDNVGVIASHEQTHIDLLTTVLTSNGITPIPTCQYKFPFTDPKSFAALANMVSTVGIGAYIGGATGFSDNEQLLTAAGSILAVEARHDAYVRTEIGASPFPTAFDTALTPVFAYNLAQMFIVSCPQPLPIIVLPKLNLTSPMPPQNLQPPVAAGTTLSFAWDPSKFFVSVDPNAPLYIALINQDVQAPIFQEVTKTGSGTGTVPLPANITGVAFAVLTTFSGGLTEAQLTQYGTLAGPAEVAVS</sequence>
<dbReference type="InterPro" id="IPR039254">
    <property type="entry name" value="Rds1"/>
</dbReference>
<name>A0A164ZX89_XYLHT</name>
<dbReference type="RefSeq" id="XP_018185207.1">
    <property type="nucleotide sequence ID" value="XM_018335466.1"/>
</dbReference>
<dbReference type="PANTHER" id="PTHR38705:SF1">
    <property type="entry name" value="PROTEIN RDS1"/>
    <property type="match status" value="1"/>
</dbReference>
<evidence type="ECO:0000256" key="1">
    <source>
        <dbReference type="SAM" id="SignalP"/>
    </source>
</evidence>
<organism evidence="2 3">
    <name type="scientific">Xylona heveae (strain CBS 132557 / TC161)</name>
    <dbReference type="NCBI Taxonomy" id="1328760"/>
    <lineage>
        <taxon>Eukaryota</taxon>
        <taxon>Fungi</taxon>
        <taxon>Dikarya</taxon>
        <taxon>Ascomycota</taxon>
        <taxon>Pezizomycotina</taxon>
        <taxon>Xylonomycetes</taxon>
        <taxon>Xylonales</taxon>
        <taxon>Xylonaceae</taxon>
        <taxon>Xylona</taxon>
    </lineage>
</organism>
<keyword evidence="3" id="KW-1185">Reference proteome</keyword>
<reference evidence="2 3" key="1">
    <citation type="journal article" date="2016" name="Fungal Biol.">
        <title>The genome of Xylona heveae provides a window into fungal endophytism.</title>
        <authorList>
            <person name="Gazis R."/>
            <person name="Kuo A."/>
            <person name="Riley R."/>
            <person name="LaButti K."/>
            <person name="Lipzen A."/>
            <person name="Lin J."/>
            <person name="Amirebrahimi M."/>
            <person name="Hesse C.N."/>
            <person name="Spatafora J.W."/>
            <person name="Henrissat B."/>
            <person name="Hainaut M."/>
            <person name="Grigoriev I.V."/>
            <person name="Hibbett D.S."/>
        </authorList>
    </citation>
    <scope>NUCLEOTIDE SEQUENCE [LARGE SCALE GENOMIC DNA]</scope>
    <source>
        <strain evidence="2 3">TC161</strain>
    </source>
</reference>